<evidence type="ECO:0000313" key="2">
    <source>
        <dbReference type="Proteomes" id="UP000504618"/>
    </source>
</evidence>
<evidence type="ECO:0000256" key="1">
    <source>
        <dbReference type="SAM" id="MobiDB-lite"/>
    </source>
</evidence>
<dbReference type="GeneID" id="112456728"/>
<keyword evidence="2" id="KW-1185">Reference proteome</keyword>
<proteinExistence type="predicted"/>
<reference evidence="3" key="1">
    <citation type="submission" date="2025-08" db="UniProtKB">
        <authorList>
            <consortium name="RefSeq"/>
        </authorList>
    </citation>
    <scope>IDENTIFICATION</scope>
    <source>
        <tissue evidence="3">Whole body</tissue>
    </source>
</reference>
<feature type="region of interest" description="Disordered" evidence="1">
    <location>
        <begin position="567"/>
        <end position="588"/>
    </location>
</feature>
<dbReference type="RefSeq" id="XP_024875226.1">
    <property type="nucleotide sequence ID" value="XM_025019458.1"/>
</dbReference>
<gene>
    <name evidence="3" type="primary">LOC112456728</name>
</gene>
<dbReference type="OrthoDB" id="7700296at2759"/>
<name>A0A6J1Q168_9HYME</name>
<organism evidence="2 3">
    <name type="scientific">Temnothorax curvispinosus</name>
    <dbReference type="NCBI Taxonomy" id="300111"/>
    <lineage>
        <taxon>Eukaryota</taxon>
        <taxon>Metazoa</taxon>
        <taxon>Ecdysozoa</taxon>
        <taxon>Arthropoda</taxon>
        <taxon>Hexapoda</taxon>
        <taxon>Insecta</taxon>
        <taxon>Pterygota</taxon>
        <taxon>Neoptera</taxon>
        <taxon>Endopterygota</taxon>
        <taxon>Hymenoptera</taxon>
        <taxon>Apocrita</taxon>
        <taxon>Aculeata</taxon>
        <taxon>Formicoidea</taxon>
        <taxon>Formicidae</taxon>
        <taxon>Myrmicinae</taxon>
        <taxon>Temnothorax</taxon>
    </lineage>
</organism>
<accession>A0A6J1Q168</accession>
<dbReference type="Proteomes" id="UP000504618">
    <property type="component" value="Unplaced"/>
</dbReference>
<dbReference type="AlphaFoldDB" id="A0A6J1Q168"/>
<feature type="region of interest" description="Disordered" evidence="1">
    <location>
        <begin position="1"/>
        <end position="20"/>
    </location>
</feature>
<feature type="compositionally biased region" description="Acidic residues" evidence="1">
    <location>
        <begin position="574"/>
        <end position="588"/>
    </location>
</feature>
<sequence length="588" mass="66947">MEFTTASERSKRRKTAEMRTTYSTEELSYATQMKLRSSGKLDAANIVKEVTTSSPTRASKYKAAFQATSNVAIPMSDDAALSVVVEAKLTKNQYSLIRQSMKEHHCNLYPPYDKVSQAKVRCYPPRSDVTITETSAEVKLQALLNHTAERILLVQNDVIKSLLQETVKHMNLICKWGCDGSSGQSEYKQKFANENSSDEHVFLTSLVPLQLLFVDCKSDSKIVIWKNPRPSSPRFCRPIRLQFLHEDVQSIVNEMHHIEEQIKSLDPFNTVVDGKEISITYDMIFTMIDGKVCNAVTSTKSTLRCYLCGITSKNINNLDLVKKQKIDKSNLRFGLSTLHAWIRLFECLLHLSYKLGIKKWQARSTEEKQITQDRKKIIQKGFKQQLGLIIDRPKPGYGSTNDGNTARRFFKNTSVSASITGVEETLIKRFHVILQTMSSGHDVNVKKFEQYALETAKLFVNTYPWYPMPITVHKILIHGPQIIESALLPIGQLSEDAQEARNKDIKKYRESFSRKCSRTKTMEDVFNWLTVSSDPYISSLRKLPQKKLNSFLPEAVELLVAPITSPNVERNYSDSEDDSEDESISEIL</sequence>
<protein>
    <submittedName>
        <fullName evidence="3">Uncharacterized protein LOC112456728</fullName>
    </submittedName>
</protein>
<evidence type="ECO:0000313" key="3">
    <source>
        <dbReference type="RefSeq" id="XP_024875226.1"/>
    </source>
</evidence>